<name>A0A9P8LB99_9PEZI</name>
<dbReference type="InterPro" id="IPR027417">
    <property type="entry name" value="P-loop_NTPase"/>
</dbReference>
<keyword evidence="3" id="KW-1185">Reference proteome</keyword>
<organism evidence="2 3">
    <name type="scientific">Trichoglossum hirsutum</name>
    <dbReference type="NCBI Taxonomy" id="265104"/>
    <lineage>
        <taxon>Eukaryota</taxon>
        <taxon>Fungi</taxon>
        <taxon>Dikarya</taxon>
        <taxon>Ascomycota</taxon>
        <taxon>Pezizomycotina</taxon>
        <taxon>Geoglossomycetes</taxon>
        <taxon>Geoglossales</taxon>
        <taxon>Geoglossaceae</taxon>
        <taxon>Trichoglossum</taxon>
    </lineage>
</organism>
<dbReference type="GO" id="GO:0008017">
    <property type="term" value="F:microtubule binding"/>
    <property type="evidence" value="ECO:0007669"/>
    <property type="project" value="TreeGrafter"/>
</dbReference>
<protein>
    <recommendedName>
        <fullName evidence="1">Dynamin N-terminal domain-containing protein</fullName>
    </recommendedName>
</protein>
<accession>A0A9P8LB99</accession>
<dbReference type="Gene3D" id="3.40.50.300">
    <property type="entry name" value="P-loop containing nucleotide triphosphate hydrolases"/>
    <property type="match status" value="1"/>
</dbReference>
<dbReference type="GO" id="GO:0048312">
    <property type="term" value="P:intracellular distribution of mitochondria"/>
    <property type="evidence" value="ECO:0007669"/>
    <property type="project" value="TreeGrafter"/>
</dbReference>
<feature type="domain" description="Dynamin N-terminal" evidence="1">
    <location>
        <begin position="42"/>
        <end position="210"/>
    </location>
</feature>
<dbReference type="Proteomes" id="UP000750711">
    <property type="component" value="Unassembled WGS sequence"/>
</dbReference>
<dbReference type="AlphaFoldDB" id="A0A9P8LB99"/>
<dbReference type="GO" id="GO:0003924">
    <property type="term" value="F:GTPase activity"/>
    <property type="evidence" value="ECO:0007669"/>
    <property type="project" value="TreeGrafter"/>
</dbReference>
<sequence>MAIGGKKSNVEGIENAKRVQLLEIIDKFREYGISEDISLPQLVVVGDQSSGKSSLLEGLTGLPFPVASELCTRFATHIVFRRKPECQESIRVSIIPAPRSSDELKEELGKFEREVAELRADTFGCLLDEAARHMGLPGVNDNIEDIETRFSDHVLRIELSGPSRSHLSFVDVPGLFHNPTKYQTLQDAAIIRELIQSYAQDPRTIIMFVTLTLTSQNAH</sequence>
<gene>
    <name evidence="2" type="ORF">GP486_004377</name>
</gene>
<proteinExistence type="predicted"/>
<evidence type="ECO:0000313" key="2">
    <source>
        <dbReference type="EMBL" id="KAH0559007.1"/>
    </source>
</evidence>
<dbReference type="EMBL" id="JAGHQM010000682">
    <property type="protein sequence ID" value="KAH0559007.1"/>
    <property type="molecule type" value="Genomic_DNA"/>
</dbReference>
<comment type="caution">
    <text evidence="2">The sequence shown here is derived from an EMBL/GenBank/DDBJ whole genome shotgun (WGS) entry which is preliminary data.</text>
</comment>
<dbReference type="GO" id="GO:0006897">
    <property type="term" value="P:endocytosis"/>
    <property type="evidence" value="ECO:0007669"/>
    <property type="project" value="TreeGrafter"/>
</dbReference>
<dbReference type="InterPro" id="IPR022812">
    <property type="entry name" value="Dynamin"/>
</dbReference>
<dbReference type="PANTHER" id="PTHR11566:SF21">
    <property type="entry name" value="DYNAMIN RELATED PROTEIN 1, ISOFORM A"/>
    <property type="match status" value="1"/>
</dbReference>
<dbReference type="Pfam" id="PF00350">
    <property type="entry name" value="Dynamin_N"/>
    <property type="match status" value="1"/>
</dbReference>
<dbReference type="GO" id="GO:0016559">
    <property type="term" value="P:peroxisome fission"/>
    <property type="evidence" value="ECO:0007669"/>
    <property type="project" value="TreeGrafter"/>
</dbReference>
<evidence type="ECO:0000259" key="1">
    <source>
        <dbReference type="Pfam" id="PF00350"/>
    </source>
</evidence>
<dbReference type="PANTHER" id="PTHR11566">
    <property type="entry name" value="DYNAMIN"/>
    <property type="match status" value="1"/>
</dbReference>
<dbReference type="GO" id="GO:0005739">
    <property type="term" value="C:mitochondrion"/>
    <property type="evidence" value="ECO:0007669"/>
    <property type="project" value="TreeGrafter"/>
</dbReference>
<dbReference type="SUPFAM" id="SSF52540">
    <property type="entry name" value="P-loop containing nucleoside triphosphate hydrolases"/>
    <property type="match status" value="1"/>
</dbReference>
<dbReference type="GO" id="GO:0016020">
    <property type="term" value="C:membrane"/>
    <property type="evidence" value="ECO:0007669"/>
    <property type="project" value="TreeGrafter"/>
</dbReference>
<evidence type="ECO:0000313" key="3">
    <source>
        <dbReference type="Proteomes" id="UP000750711"/>
    </source>
</evidence>
<reference evidence="2" key="1">
    <citation type="submission" date="2021-03" db="EMBL/GenBank/DDBJ databases">
        <title>Comparative genomics and phylogenomic investigation of the class Geoglossomycetes provide insights into ecological specialization and systematics.</title>
        <authorList>
            <person name="Melie T."/>
            <person name="Pirro S."/>
            <person name="Miller A.N."/>
            <person name="Quandt A."/>
        </authorList>
    </citation>
    <scope>NUCLEOTIDE SEQUENCE</scope>
    <source>
        <strain evidence="2">CAQ_001_2017</strain>
    </source>
</reference>
<dbReference type="GO" id="GO:0005874">
    <property type="term" value="C:microtubule"/>
    <property type="evidence" value="ECO:0007669"/>
    <property type="project" value="TreeGrafter"/>
</dbReference>
<dbReference type="PRINTS" id="PR00195">
    <property type="entry name" value="DYNAMIN"/>
</dbReference>
<dbReference type="InterPro" id="IPR045063">
    <property type="entry name" value="Dynamin_N"/>
</dbReference>
<dbReference type="GO" id="GO:0000266">
    <property type="term" value="P:mitochondrial fission"/>
    <property type="evidence" value="ECO:0007669"/>
    <property type="project" value="TreeGrafter"/>
</dbReference>